<sequence>MNLLSNYEIVSIIPGILKAKVKDEDLTIRIFVIPLHVFENNGKYSVQVTVITSVDSNNLKFGEICDPQKMMFHEGIAPQDLKLIAKPRLEIKTQDKIIEINLEITNIAVFPDLRDPSGSPCTMISWTIFQTVK</sequence>
<evidence type="ECO:0000313" key="1">
    <source>
        <dbReference type="EMBL" id="QXJ31925.1"/>
    </source>
</evidence>
<organism evidence="1 2">
    <name type="scientific">Saccharolobus shibatae</name>
    <dbReference type="NCBI Taxonomy" id="2286"/>
    <lineage>
        <taxon>Archaea</taxon>
        <taxon>Thermoproteota</taxon>
        <taxon>Thermoprotei</taxon>
        <taxon>Sulfolobales</taxon>
        <taxon>Sulfolobaceae</taxon>
        <taxon>Saccharolobus</taxon>
    </lineage>
</organism>
<dbReference type="AlphaFoldDB" id="A0A8F5BV08"/>
<evidence type="ECO:0000313" key="2">
    <source>
        <dbReference type="Proteomes" id="UP000693941"/>
    </source>
</evidence>
<name>A0A8F5BV08_9CREN</name>
<reference evidence="1" key="1">
    <citation type="journal article" date="2021" name="Environ. Microbiol.">
        <title>New insights into the diversity and evolution of the archaeal mobilome from three complete genomes of Saccharolobus shibatae.</title>
        <authorList>
            <person name="Medvedeva S."/>
            <person name="Brandt D."/>
            <person name="Cvirkaite-Krupovic V."/>
            <person name="Liu Y."/>
            <person name="Severinov K."/>
            <person name="Ishino S."/>
            <person name="Ishino Y."/>
            <person name="Prangishvili D."/>
            <person name="Kalinowski J."/>
            <person name="Krupovic M."/>
        </authorList>
    </citation>
    <scope>NUCLEOTIDE SEQUENCE</scope>
    <source>
        <strain evidence="1">BEU9</strain>
    </source>
</reference>
<dbReference type="RefSeq" id="WP_218260390.1">
    <property type="nucleotide sequence ID" value="NZ_CP077715.1"/>
</dbReference>
<dbReference type="Proteomes" id="UP000693941">
    <property type="component" value="Chromosome"/>
</dbReference>
<dbReference type="EMBL" id="CP077715">
    <property type="protein sequence ID" value="QXJ31925.1"/>
    <property type="molecule type" value="Genomic_DNA"/>
</dbReference>
<gene>
    <name evidence="1" type="ORF">J5U21_01576</name>
</gene>
<accession>A0A8F5BV08</accession>
<protein>
    <submittedName>
        <fullName evidence="1">Uncharacterized protein</fullName>
    </submittedName>
</protein>
<dbReference type="GeneID" id="65560076"/>
<proteinExistence type="predicted"/>